<dbReference type="PANTHER" id="PTHR19981">
    <property type="entry name" value="TALIN"/>
    <property type="match status" value="1"/>
</dbReference>
<dbReference type="Pfam" id="PF21896">
    <property type="entry name" value="Talin_IBS2B"/>
    <property type="match status" value="1"/>
</dbReference>
<accession>A0ABC9YE09</accession>
<dbReference type="Gene3D" id="1.20.120.230">
    <property type="entry name" value="Alpha-catenin/vinculin-like"/>
    <property type="match status" value="1"/>
</dbReference>
<dbReference type="EMBL" id="BAAFJT010000249">
    <property type="protein sequence ID" value="GAB0208101.1"/>
    <property type="molecule type" value="Genomic_DNA"/>
</dbReference>
<name>A0ABC9YE09_GRUJA</name>
<dbReference type="InterPro" id="IPR054082">
    <property type="entry name" value="Talin_IBS2B"/>
</dbReference>
<evidence type="ECO:0000313" key="4">
    <source>
        <dbReference type="Proteomes" id="UP001623348"/>
    </source>
</evidence>
<reference evidence="3 4" key="1">
    <citation type="submission" date="2024-06" db="EMBL/GenBank/DDBJ databases">
        <title>The draft genome of Grus japonensis, version 3.</title>
        <authorList>
            <person name="Nabeshima K."/>
            <person name="Suzuki S."/>
            <person name="Onuma M."/>
        </authorList>
    </citation>
    <scope>NUCLEOTIDE SEQUENCE [LARGE SCALE GENOMIC DNA]</scope>
    <source>
        <strain evidence="3 4">451A</strain>
    </source>
</reference>
<dbReference type="Pfam" id="PF21865">
    <property type="entry name" value="TLN1-like_RS"/>
    <property type="match status" value="1"/>
</dbReference>
<dbReference type="PANTHER" id="PTHR19981:SF7">
    <property type="entry name" value="TALIN-1"/>
    <property type="match status" value="1"/>
</dbReference>
<organism evidence="3 4">
    <name type="scientific">Grus japonensis</name>
    <name type="common">Japanese crane</name>
    <name type="synonym">Red-crowned crane</name>
    <dbReference type="NCBI Taxonomy" id="30415"/>
    <lineage>
        <taxon>Eukaryota</taxon>
        <taxon>Metazoa</taxon>
        <taxon>Chordata</taxon>
        <taxon>Craniata</taxon>
        <taxon>Vertebrata</taxon>
        <taxon>Euteleostomi</taxon>
        <taxon>Archelosauria</taxon>
        <taxon>Archosauria</taxon>
        <taxon>Dinosauria</taxon>
        <taxon>Saurischia</taxon>
        <taxon>Theropoda</taxon>
        <taxon>Coelurosauria</taxon>
        <taxon>Aves</taxon>
        <taxon>Neognathae</taxon>
        <taxon>Neoaves</taxon>
        <taxon>Gruiformes</taxon>
        <taxon>Gruidae</taxon>
        <taxon>Grus</taxon>
    </lineage>
</organism>
<evidence type="ECO:0000259" key="1">
    <source>
        <dbReference type="Pfam" id="PF21865"/>
    </source>
</evidence>
<dbReference type="AlphaFoldDB" id="A0ABC9YE09"/>
<keyword evidence="4" id="KW-1185">Reference proteome</keyword>
<comment type="caution">
    <text evidence="3">The sequence shown here is derived from an EMBL/GenBank/DDBJ whole genome shotgun (WGS) entry which is preliminary data.</text>
</comment>
<dbReference type="InterPro" id="IPR054060">
    <property type="entry name" value="TLN1-like_RS"/>
</dbReference>
<dbReference type="SUPFAM" id="SSF109885">
    <property type="entry name" value="I/LWEQ domain"/>
    <property type="match status" value="1"/>
</dbReference>
<dbReference type="InterPro" id="IPR035964">
    <property type="entry name" value="I/LWEQ_dom_sf"/>
</dbReference>
<protein>
    <submittedName>
        <fullName evidence="3">Talin-1</fullName>
    </submittedName>
</protein>
<proteinExistence type="predicted"/>
<gene>
    <name evidence="3" type="ORF">GRJ2_003275800</name>
</gene>
<evidence type="ECO:0000259" key="2">
    <source>
        <dbReference type="Pfam" id="PF21896"/>
    </source>
</evidence>
<feature type="domain" description="Talin 1-like rod-segment" evidence="1">
    <location>
        <begin position="201"/>
        <end position="240"/>
    </location>
</feature>
<evidence type="ECO:0000313" key="3">
    <source>
        <dbReference type="EMBL" id="GAB0208101.1"/>
    </source>
</evidence>
<dbReference type="Gene3D" id="1.20.1420.10">
    <property type="entry name" value="Talin, central domain"/>
    <property type="match status" value="2"/>
</dbReference>
<sequence length="295" mass="31940">MSLQTVKELLENPTQTVNDMSYFNCLDSVMENSKVLSAATIVAKHTLALCNTCRLASFHTANPVAKHQFVQSAEEVANSKANLVKTIKAPDGTFNKENRERCHATAAPLIEAVDNLMAFASNPEFATVPAQISPEGCRAMKPIVSSAKTMLESSTGLIQTARCLAVNPKDLPQLLVFASHSCTISDSIKKLITNMRDKTPGERECDEAIEVLNRSMQEVDQASLAAISQQLAPQEDMSQEMGWGHAVASSTGCAWSPSHGRQSFMNFSNALHNQMITAVQEISNLIEPMASTAQA</sequence>
<dbReference type="Proteomes" id="UP001623348">
    <property type="component" value="Unassembled WGS sequence"/>
</dbReference>
<feature type="domain" description="Talin IBS2B" evidence="2">
    <location>
        <begin position="6"/>
        <end position="123"/>
    </location>
</feature>